<keyword evidence="3" id="KW-1185">Reference proteome</keyword>
<sequence length="106" mass="11642">MPVEDLRVQTNRLLVISLDQVRISQNVTSPFLSLFARSIFPSMLPLGLSLARAVKPGLYLFSPLCFFVALGFCDTTWVGNLSGVWGYIFLLPLCVATGVCCNTPSR</sequence>
<evidence type="ECO:0000313" key="2">
    <source>
        <dbReference type="EMBL" id="RAK78407.1"/>
    </source>
</evidence>
<dbReference type="VEuPathDB" id="FungiDB:BO72DRAFT_72968"/>
<keyword evidence="1" id="KW-0812">Transmembrane</keyword>
<dbReference type="RefSeq" id="XP_040802417.1">
    <property type="nucleotide sequence ID" value="XM_040950651.1"/>
</dbReference>
<accession>A0A8G1VZL2</accession>
<dbReference type="Proteomes" id="UP000249789">
    <property type="component" value="Unassembled WGS sequence"/>
</dbReference>
<dbReference type="EMBL" id="KZ824637">
    <property type="protein sequence ID" value="RAK78407.1"/>
    <property type="molecule type" value="Genomic_DNA"/>
</dbReference>
<evidence type="ECO:0000256" key="1">
    <source>
        <dbReference type="SAM" id="Phobius"/>
    </source>
</evidence>
<dbReference type="AlphaFoldDB" id="A0A8G1VZL2"/>
<protein>
    <submittedName>
        <fullName evidence="2">Uncharacterized protein</fullName>
    </submittedName>
</protein>
<proteinExistence type="predicted"/>
<feature type="transmembrane region" description="Helical" evidence="1">
    <location>
        <begin position="84"/>
        <end position="103"/>
    </location>
</feature>
<keyword evidence="1" id="KW-0472">Membrane</keyword>
<feature type="transmembrane region" description="Helical" evidence="1">
    <location>
        <begin position="58"/>
        <end position="78"/>
    </location>
</feature>
<name>A0A8G1VZL2_9EURO</name>
<keyword evidence="1" id="KW-1133">Transmembrane helix</keyword>
<organism evidence="2 3">
    <name type="scientific">Aspergillus fijiensis CBS 313.89</name>
    <dbReference type="NCBI Taxonomy" id="1448319"/>
    <lineage>
        <taxon>Eukaryota</taxon>
        <taxon>Fungi</taxon>
        <taxon>Dikarya</taxon>
        <taxon>Ascomycota</taxon>
        <taxon>Pezizomycotina</taxon>
        <taxon>Eurotiomycetes</taxon>
        <taxon>Eurotiomycetidae</taxon>
        <taxon>Eurotiales</taxon>
        <taxon>Aspergillaceae</taxon>
        <taxon>Aspergillus</taxon>
    </lineage>
</organism>
<dbReference type="GeneID" id="63867986"/>
<evidence type="ECO:0000313" key="3">
    <source>
        <dbReference type="Proteomes" id="UP000249789"/>
    </source>
</evidence>
<gene>
    <name evidence="2" type="ORF">BO72DRAFT_72968</name>
</gene>
<reference evidence="2 3" key="1">
    <citation type="submission" date="2018-02" db="EMBL/GenBank/DDBJ databases">
        <title>The genomes of Aspergillus section Nigri reveals drivers in fungal speciation.</title>
        <authorList>
            <consortium name="DOE Joint Genome Institute"/>
            <person name="Vesth T.C."/>
            <person name="Nybo J."/>
            <person name="Theobald S."/>
            <person name="Brandl J."/>
            <person name="Frisvad J.C."/>
            <person name="Nielsen K.F."/>
            <person name="Lyhne E.K."/>
            <person name="Kogle M.E."/>
            <person name="Kuo A."/>
            <person name="Riley R."/>
            <person name="Clum A."/>
            <person name="Nolan M."/>
            <person name="Lipzen A."/>
            <person name="Salamov A."/>
            <person name="Henrissat B."/>
            <person name="Wiebenga A."/>
            <person name="De vries R.P."/>
            <person name="Grigoriev I.V."/>
            <person name="Mortensen U.H."/>
            <person name="Andersen M.R."/>
            <person name="Baker S.E."/>
        </authorList>
    </citation>
    <scope>NUCLEOTIDE SEQUENCE [LARGE SCALE GENOMIC DNA]</scope>
    <source>
        <strain evidence="2 3">CBS 313.89</strain>
    </source>
</reference>